<dbReference type="RefSeq" id="WP_146394269.1">
    <property type="nucleotide sequence ID" value="NZ_SJPK01000041.1"/>
</dbReference>
<keyword evidence="2" id="KW-1185">Reference proteome</keyword>
<dbReference type="OrthoDB" id="6399068at2"/>
<organism evidence="1 2">
    <name type="scientific">Allorhodopirellula solitaria</name>
    <dbReference type="NCBI Taxonomy" id="2527987"/>
    <lineage>
        <taxon>Bacteria</taxon>
        <taxon>Pseudomonadati</taxon>
        <taxon>Planctomycetota</taxon>
        <taxon>Planctomycetia</taxon>
        <taxon>Pirellulales</taxon>
        <taxon>Pirellulaceae</taxon>
        <taxon>Allorhodopirellula</taxon>
    </lineage>
</organism>
<gene>
    <name evidence="1" type="ORF">CA85_52010</name>
</gene>
<protein>
    <submittedName>
        <fullName evidence="1">Uncharacterized protein</fullName>
    </submittedName>
</protein>
<evidence type="ECO:0000313" key="2">
    <source>
        <dbReference type="Proteomes" id="UP000318053"/>
    </source>
</evidence>
<name>A0A5C5WNJ4_9BACT</name>
<comment type="caution">
    <text evidence="1">The sequence shown here is derived from an EMBL/GenBank/DDBJ whole genome shotgun (WGS) entry which is preliminary data.</text>
</comment>
<accession>A0A5C5WNJ4</accession>
<sequence length="160" mass="18271">MDIATATIEEWRELGFHYELDDDHHVWTLTGSRGGLGRFAKILRQFASDPRNDVPFEHDHYGPYGYLRIMNNPDERGFNSNGFFAPRSEFSKLADVIDSRLADSQTGSTIDLSGDFSPDSEYELRLIVAPDDFDPGLFDPWVQQEIREPRDAYKPPNGKS</sequence>
<evidence type="ECO:0000313" key="1">
    <source>
        <dbReference type="EMBL" id="TWT51775.1"/>
    </source>
</evidence>
<dbReference type="Proteomes" id="UP000318053">
    <property type="component" value="Unassembled WGS sequence"/>
</dbReference>
<dbReference type="EMBL" id="SJPK01000041">
    <property type="protein sequence ID" value="TWT51775.1"/>
    <property type="molecule type" value="Genomic_DNA"/>
</dbReference>
<reference evidence="1 2" key="1">
    <citation type="submission" date="2019-02" db="EMBL/GenBank/DDBJ databases">
        <title>Deep-cultivation of Planctomycetes and their phenomic and genomic characterization uncovers novel biology.</title>
        <authorList>
            <person name="Wiegand S."/>
            <person name="Jogler M."/>
            <person name="Boedeker C."/>
            <person name="Pinto D."/>
            <person name="Vollmers J."/>
            <person name="Rivas-Marin E."/>
            <person name="Kohn T."/>
            <person name="Peeters S.H."/>
            <person name="Heuer A."/>
            <person name="Rast P."/>
            <person name="Oberbeckmann S."/>
            <person name="Bunk B."/>
            <person name="Jeske O."/>
            <person name="Meyerdierks A."/>
            <person name="Storesund J.E."/>
            <person name="Kallscheuer N."/>
            <person name="Luecker S."/>
            <person name="Lage O.M."/>
            <person name="Pohl T."/>
            <person name="Merkel B.J."/>
            <person name="Hornburger P."/>
            <person name="Mueller R.-W."/>
            <person name="Bruemmer F."/>
            <person name="Labrenz M."/>
            <person name="Spormann A.M."/>
            <person name="Op Den Camp H."/>
            <person name="Overmann J."/>
            <person name="Amann R."/>
            <person name="Jetten M.S.M."/>
            <person name="Mascher T."/>
            <person name="Medema M.H."/>
            <person name="Devos D.P."/>
            <person name="Kaster A.-K."/>
            <person name="Ovreas L."/>
            <person name="Rohde M."/>
            <person name="Galperin M.Y."/>
            <person name="Jogler C."/>
        </authorList>
    </citation>
    <scope>NUCLEOTIDE SEQUENCE [LARGE SCALE GENOMIC DNA]</scope>
    <source>
        <strain evidence="1 2">CA85</strain>
    </source>
</reference>
<proteinExistence type="predicted"/>
<dbReference type="AlphaFoldDB" id="A0A5C5WNJ4"/>